<keyword evidence="3" id="KW-0547">Nucleotide-binding</keyword>
<dbReference type="GO" id="GO:0016301">
    <property type="term" value="F:kinase activity"/>
    <property type="evidence" value="ECO:0007669"/>
    <property type="project" value="UniProtKB-KW"/>
</dbReference>
<dbReference type="EMBL" id="CAFBMP010000047">
    <property type="protein sequence ID" value="CAB4907946.1"/>
    <property type="molecule type" value="Genomic_DNA"/>
</dbReference>
<dbReference type="Gene3D" id="3.40.1190.20">
    <property type="match status" value="1"/>
</dbReference>
<dbReference type="PANTHER" id="PTHR46566:SF2">
    <property type="entry name" value="ATP-DEPENDENT 6-PHOSPHOFRUCTOKINASE ISOZYME 2"/>
    <property type="match status" value="1"/>
</dbReference>
<evidence type="ECO:0000256" key="4">
    <source>
        <dbReference type="ARBA" id="ARBA00022777"/>
    </source>
</evidence>
<dbReference type="InterPro" id="IPR002139">
    <property type="entry name" value="Ribo/fructo_kinase"/>
</dbReference>
<dbReference type="AlphaFoldDB" id="A0A6J7GLQ2"/>
<evidence type="ECO:0000256" key="3">
    <source>
        <dbReference type="ARBA" id="ARBA00022741"/>
    </source>
</evidence>
<evidence type="ECO:0000259" key="6">
    <source>
        <dbReference type="Pfam" id="PF00294"/>
    </source>
</evidence>
<name>A0A6J7GLQ2_9ZZZZ</name>
<evidence type="ECO:0000256" key="1">
    <source>
        <dbReference type="ARBA" id="ARBA00010688"/>
    </source>
</evidence>
<keyword evidence="2" id="KW-0808">Transferase</keyword>
<evidence type="ECO:0000313" key="7">
    <source>
        <dbReference type="EMBL" id="CAB4907946.1"/>
    </source>
</evidence>
<accession>A0A6J7GLQ2</accession>
<proteinExistence type="inferred from homology"/>
<dbReference type="PIRSF" id="PIRSF000535">
    <property type="entry name" value="1PFK/6PFK/LacC"/>
    <property type="match status" value="1"/>
</dbReference>
<reference evidence="7" key="1">
    <citation type="submission" date="2020-05" db="EMBL/GenBank/DDBJ databases">
        <authorList>
            <person name="Chiriac C."/>
            <person name="Salcher M."/>
            <person name="Ghai R."/>
            <person name="Kavagutti S V."/>
        </authorList>
    </citation>
    <scope>NUCLEOTIDE SEQUENCE</scope>
</reference>
<dbReference type="InterPro" id="IPR011611">
    <property type="entry name" value="PfkB_dom"/>
</dbReference>
<dbReference type="GO" id="GO:0005975">
    <property type="term" value="P:carbohydrate metabolic process"/>
    <property type="evidence" value="ECO:0007669"/>
    <property type="project" value="InterPro"/>
</dbReference>
<dbReference type="PRINTS" id="PR00990">
    <property type="entry name" value="RIBOKINASE"/>
</dbReference>
<dbReference type="InterPro" id="IPR029056">
    <property type="entry name" value="Ribokinase-like"/>
</dbReference>
<dbReference type="InterPro" id="IPR017583">
    <property type="entry name" value="Tagatose/fructose_Pkinase"/>
</dbReference>
<dbReference type="GO" id="GO:0005524">
    <property type="term" value="F:ATP binding"/>
    <property type="evidence" value="ECO:0007669"/>
    <property type="project" value="UniProtKB-KW"/>
</dbReference>
<sequence length="319" mass="33856">MLILTPNPCLDVTLWVNRLAIGSVHRASKNETTAGGKGINVARASASLGNPGHLILMLPAVQADIYKEKLAGEKIKVSYLDIAGEVRKAIIINQNEGSEITVVNGAGPDITSADWVNYCELVIKNISKGELVLLMGSMPSASPSDAIEKLAKKIHAAGAQLLVDTSPVSLKSRKNELLDFITPNLEEAEALISGDDGALFVVNNENIQERAMSVAEKLQGIVAKQVFITVGEHGCAFNNGSEKWFLPAFKLNPQLYKSAVGAGDSFVAGLANYLSENSTNIDWKECAKFAMATAAASCESYLAGGVDKERALLILAGKS</sequence>
<dbReference type="GO" id="GO:0016773">
    <property type="term" value="F:phosphotransferase activity, alcohol group as acceptor"/>
    <property type="evidence" value="ECO:0007669"/>
    <property type="project" value="InterPro"/>
</dbReference>
<feature type="domain" description="Carbohydrate kinase PfkB" evidence="6">
    <location>
        <begin position="21"/>
        <end position="303"/>
    </location>
</feature>
<gene>
    <name evidence="7" type="ORF">UFOPK3608_00756</name>
</gene>
<protein>
    <submittedName>
        <fullName evidence="7">Unannotated protein</fullName>
    </submittedName>
</protein>
<comment type="similarity">
    <text evidence="1">Belongs to the carbohydrate kinase PfkB family.</text>
</comment>
<organism evidence="7">
    <name type="scientific">freshwater metagenome</name>
    <dbReference type="NCBI Taxonomy" id="449393"/>
    <lineage>
        <taxon>unclassified sequences</taxon>
        <taxon>metagenomes</taxon>
        <taxon>ecological metagenomes</taxon>
    </lineage>
</organism>
<evidence type="ECO:0000256" key="5">
    <source>
        <dbReference type="ARBA" id="ARBA00022840"/>
    </source>
</evidence>
<dbReference type="Pfam" id="PF00294">
    <property type="entry name" value="PfkB"/>
    <property type="match status" value="1"/>
</dbReference>
<keyword evidence="4" id="KW-0418">Kinase</keyword>
<dbReference type="SUPFAM" id="SSF53613">
    <property type="entry name" value="Ribokinase-like"/>
    <property type="match status" value="1"/>
</dbReference>
<evidence type="ECO:0000256" key="2">
    <source>
        <dbReference type="ARBA" id="ARBA00022679"/>
    </source>
</evidence>
<dbReference type="PANTHER" id="PTHR46566">
    <property type="entry name" value="1-PHOSPHOFRUCTOKINASE-RELATED"/>
    <property type="match status" value="1"/>
</dbReference>
<keyword evidence="5" id="KW-0067">ATP-binding</keyword>